<accession>A0A482WLS8</accession>
<evidence type="ECO:0000259" key="3">
    <source>
        <dbReference type="SMART" id="SM00101"/>
    </source>
</evidence>
<reference evidence="4 5" key="1">
    <citation type="journal article" date="2017" name="Gigascience">
        <title>Genome sequence of the small brown planthopper, Laodelphax striatellus.</title>
        <authorList>
            <person name="Zhu J."/>
            <person name="Jiang F."/>
            <person name="Wang X."/>
            <person name="Yang P."/>
            <person name="Bao Y."/>
            <person name="Zhao W."/>
            <person name="Wang W."/>
            <person name="Lu H."/>
            <person name="Wang Q."/>
            <person name="Cui N."/>
            <person name="Li J."/>
            <person name="Chen X."/>
            <person name="Luo L."/>
            <person name="Yu J."/>
            <person name="Kang L."/>
            <person name="Cui F."/>
        </authorList>
    </citation>
    <scope>NUCLEOTIDE SEQUENCE [LARGE SCALE GENOMIC DNA]</scope>
    <source>
        <strain evidence="4">Lst14</strain>
    </source>
</reference>
<dbReference type="AlphaFoldDB" id="A0A482WLS8"/>
<dbReference type="OrthoDB" id="10260625at2759"/>
<comment type="caution">
    <text evidence="4">The sequence shown here is derived from an EMBL/GenBank/DDBJ whole genome shotgun (WGS) entry which is preliminary data.</text>
</comment>
<dbReference type="PRINTS" id="PR00305">
    <property type="entry name" value="1433ZETA"/>
</dbReference>
<dbReference type="Proteomes" id="UP000291343">
    <property type="component" value="Unassembled WGS sequence"/>
</dbReference>
<feature type="domain" description="14-3-3" evidence="3">
    <location>
        <begin position="4"/>
        <end position="245"/>
    </location>
</feature>
<dbReference type="InterPro" id="IPR036815">
    <property type="entry name" value="14-3-3_dom_sf"/>
</dbReference>
<dbReference type="SUPFAM" id="SSF48445">
    <property type="entry name" value="14-3-3 protein"/>
    <property type="match status" value="1"/>
</dbReference>
<dbReference type="PANTHER" id="PTHR18860">
    <property type="entry name" value="14-3-3 PROTEIN"/>
    <property type="match status" value="1"/>
</dbReference>
<dbReference type="PIRSF" id="PIRSF000868">
    <property type="entry name" value="14-3-3"/>
    <property type="match status" value="1"/>
</dbReference>
<protein>
    <recommendedName>
        <fullName evidence="3">14-3-3 domain-containing protein</fullName>
    </recommendedName>
</protein>
<evidence type="ECO:0000313" key="4">
    <source>
        <dbReference type="EMBL" id="RZF34172.1"/>
    </source>
</evidence>
<evidence type="ECO:0000313" key="5">
    <source>
        <dbReference type="Proteomes" id="UP000291343"/>
    </source>
</evidence>
<sequence>MCERNEIFKAKLAEQAERYGDVIDVFRKLITEGLLFDVEERNLLSTAYKHEVSVRRSSLQVLISINKNEARKNSGGDKLIEAISDLKKITAKEIQTFCLEIISLLDNFLLPSAIDLESSVFYLRMKGDHWRYIAEISNSYFKRNAIEQSIVAYKCASEIAILELPPYHPTRLGVALNFSVLLYEILNSPHRACRMCSAAFYEAIYEIDTISDLFYKDSTLILQLMNDNLMLWLADIIEKVPDKKS</sequence>
<keyword evidence="5" id="KW-1185">Reference proteome</keyword>
<name>A0A482WLS8_LAOST</name>
<evidence type="ECO:0000256" key="1">
    <source>
        <dbReference type="ARBA" id="ARBA00006141"/>
    </source>
</evidence>
<dbReference type="SMART" id="SM00101">
    <property type="entry name" value="14_3_3"/>
    <property type="match status" value="1"/>
</dbReference>
<dbReference type="CDD" id="cd08774">
    <property type="entry name" value="14-3-3"/>
    <property type="match status" value="1"/>
</dbReference>
<feature type="site" description="Interaction with phosphoserine on interacting protein" evidence="2">
    <location>
        <position position="56"/>
    </location>
</feature>
<dbReference type="SMR" id="A0A482WLS8"/>
<dbReference type="EMBL" id="QKKF02032524">
    <property type="protein sequence ID" value="RZF34172.1"/>
    <property type="molecule type" value="Genomic_DNA"/>
</dbReference>
<feature type="site" description="Interaction with phosphoserine on interacting protein" evidence="2">
    <location>
        <position position="131"/>
    </location>
</feature>
<dbReference type="InterPro" id="IPR023410">
    <property type="entry name" value="14-3-3_domain"/>
</dbReference>
<evidence type="ECO:0000256" key="2">
    <source>
        <dbReference type="PIRSR" id="PIRSR000868-1"/>
    </source>
</evidence>
<dbReference type="Pfam" id="PF00244">
    <property type="entry name" value="14-3-3"/>
    <property type="match status" value="1"/>
</dbReference>
<comment type="similarity">
    <text evidence="1">Belongs to the 14-3-3 family.</text>
</comment>
<dbReference type="InterPro" id="IPR000308">
    <property type="entry name" value="14-3-3"/>
</dbReference>
<gene>
    <name evidence="4" type="ORF">LSTR_LSTR003582</name>
</gene>
<dbReference type="STRING" id="195883.A0A482WLS8"/>
<dbReference type="Gene3D" id="1.20.190.20">
    <property type="entry name" value="14-3-3 domain"/>
    <property type="match status" value="1"/>
</dbReference>
<organism evidence="4 5">
    <name type="scientific">Laodelphax striatellus</name>
    <name type="common">Small brown planthopper</name>
    <name type="synonym">Delphax striatella</name>
    <dbReference type="NCBI Taxonomy" id="195883"/>
    <lineage>
        <taxon>Eukaryota</taxon>
        <taxon>Metazoa</taxon>
        <taxon>Ecdysozoa</taxon>
        <taxon>Arthropoda</taxon>
        <taxon>Hexapoda</taxon>
        <taxon>Insecta</taxon>
        <taxon>Pterygota</taxon>
        <taxon>Neoptera</taxon>
        <taxon>Paraneoptera</taxon>
        <taxon>Hemiptera</taxon>
        <taxon>Auchenorrhyncha</taxon>
        <taxon>Fulgoroidea</taxon>
        <taxon>Delphacidae</taxon>
        <taxon>Criomorphinae</taxon>
        <taxon>Laodelphax</taxon>
    </lineage>
</organism>
<proteinExistence type="inferred from homology"/>
<dbReference type="InParanoid" id="A0A482WLS8"/>